<evidence type="ECO:0000313" key="1">
    <source>
        <dbReference type="EMBL" id="KAK1414335.1"/>
    </source>
</evidence>
<comment type="caution">
    <text evidence="1">The sequence shown here is derived from an EMBL/GenBank/DDBJ whole genome shotgun (WGS) entry which is preliminary data.</text>
</comment>
<dbReference type="Proteomes" id="UP001229421">
    <property type="component" value="Unassembled WGS sequence"/>
</dbReference>
<accession>A0AAD8K0W1</accession>
<reference evidence="1" key="1">
    <citation type="journal article" date="2023" name="bioRxiv">
        <title>Improved chromosome-level genome assembly for marigold (Tagetes erecta).</title>
        <authorList>
            <person name="Jiang F."/>
            <person name="Yuan L."/>
            <person name="Wang S."/>
            <person name="Wang H."/>
            <person name="Xu D."/>
            <person name="Wang A."/>
            <person name="Fan W."/>
        </authorList>
    </citation>
    <scope>NUCLEOTIDE SEQUENCE</scope>
    <source>
        <strain evidence="1">WSJ</strain>
        <tissue evidence="1">Leaf</tissue>
    </source>
</reference>
<dbReference type="AlphaFoldDB" id="A0AAD8K0W1"/>
<proteinExistence type="predicted"/>
<sequence length="88" mass="10266">MSSSHCFLDFLAMFPGPDRTVNQLKNKGFQFHSYSSHLNNLSFFLSFNSPQIFIFLDPFSSLRSTLIRAFSLNLVTYYQLWGSLMIKR</sequence>
<gene>
    <name evidence="1" type="ORF">QVD17_30079</name>
</gene>
<evidence type="ECO:0000313" key="2">
    <source>
        <dbReference type="Proteomes" id="UP001229421"/>
    </source>
</evidence>
<protein>
    <submittedName>
        <fullName evidence="1">Uncharacterized protein</fullName>
    </submittedName>
</protein>
<name>A0AAD8K0W1_TARER</name>
<dbReference type="EMBL" id="JAUHHV010000008">
    <property type="protein sequence ID" value="KAK1414335.1"/>
    <property type="molecule type" value="Genomic_DNA"/>
</dbReference>
<keyword evidence="2" id="KW-1185">Reference proteome</keyword>
<organism evidence="1 2">
    <name type="scientific">Tagetes erecta</name>
    <name type="common">African marigold</name>
    <dbReference type="NCBI Taxonomy" id="13708"/>
    <lineage>
        <taxon>Eukaryota</taxon>
        <taxon>Viridiplantae</taxon>
        <taxon>Streptophyta</taxon>
        <taxon>Embryophyta</taxon>
        <taxon>Tracheophyta</taxon>
        <taxon>Spermatophyta</taxon>
        <taxon>Magnoliopsida</taxon>
        <taxon>eudicotyledons</taxon>
        <taxon>Gunneridae</taxon>
        <taxon>Pentapetalae</taxon>
        <taxon>asterids</taxon>
        <taxon>campanulids</taxon>
        <taxon>Asterales</taxon>
        <taxon>Asteraceae</taxon>
        <taxon>Asteroideae</taxon>
        <taxon>Heliantheae alliance</taxon>
        <taxon>Tageteae</taxon>
        <taxon>Tagetes</taxon>
    </lineage>
</organism>